<dbReference type="InterPro" id="IPR021771">
    <property type="entry name" value="Triacylglycerol_lipase_N"/>
</dbReference>
<feature type="domain" description="PNPLA" evidence="6">
    <location>
        <begin position="221"/>
        <end position="418"/>
    </location>
</feature>
<evidence type="ECO:0000256" key="4">
    <source>
        <dbReference type="PROSITE-ProRule" id="PRU01161"/>
    </source>
</evidence>
<comment type="subcellular location">
    <subcellularLocation>
        <location evidence="5">Membrane</location>
        <topology evidence="5">Single-pass membrane protein</topology>
    </subcellularLocation>
</comment>
<feature type="active site" description="Nucleophile" evidence="4">
    <location>
        <position position="254"/>
    </location>
</feature>
<dbReference type="Pfam" id="PF01734">
    <property type="entry name" value="Patatin"/>
    <property type="match status" value="1"/>
</dbReference>
<dbReference type="AlphaFoldDB" id="A0AAV5R7S1"/>
<evidence type="ECO:0000256" key="5">
    <source>
        <dbReference type="RuleBase" id="RU362055"/>
    </source>
</evidence>
<feature type="short sequence motif" description="GXGXXG" evidence="4">
    <location>
        <begin position="225"/>
        <end position="230"/>
    </location>
</feature>
<dbReference type="Proteomes" id="UP001378960">
    <property type="component" value="Unassembled WGS sequence"/>
</dbReference>
<organism evidence="7 8">
    <name type="scientific">Pichia kluyveri</name>
    <name type="common">Yeast</name>
    <dbReference type="NCBI Taxonomy" id="36015"/>
    <lineage>
        <taxon>Eukaryota</taxon>
        <taxon>Fungi</taxon>
        <taxon>Dikarya</taxon>
        <taxon>Ascomycota</taxon>
        <taxon>Saccharomycotina</taxon>
        <taxon>Pichiomycetes</taxon>
        <taxon>Pichiales</taxon>
        <taxon>Pichiaceae</taxon>
        <taxon>Pichia</taxon>
    </lineage>
</organism>
<evidence type="ECO:0000313" key="8">
    <source>
        <dbReference type="Proteomes" id="UP001378960"/>
    </source>
</evidence>
<dbReference type="Pfam" id="PF11815">
    <property type="entry name" value="DUF3336"/>
    <property type="match status" value="1"/>
</dbReference>
<dbReference type="PANTHER" id="PTHR14226">
    <property type="entry name" value="NEUROPATHY TARGET ESTERASE/SWISS CHEESE D.MELANOGASTER"/>
    <property type="match status" value="1"/>
</dbReference>
<comment type="caution">
    <text evidence="7">The sequence shown here is derived from an EMBL/GenBank/DDBJ whole genome shotgun (WGS) entry which is preliminary data.</text>
</comment>
<dbReference type="PANTHER" id="PTHR14226:SF10">
    <property type="entry name" value="TRIACYLGLYCEROL LIPASE 4-RELATED"/>
    <property type="match status" value="1"/>
</dbReference>
<dbReference type="GO" id="GO:0016042">
    <property type="term" value="P:lipid catabolic process"/>
    <property type="evidence" value="ECO:0007669"/>
    <property type="project" value="UniProtKB-UniRule"/>
</dbReference>
<dbReference type="EC" id="3.1.1.-" evidence="5"/>
<sequence>MDEKVTDYDLTYLHNNPFENITAKLLLGNAERVGINVHLPVDDNCCRETDNINISEDNDPGLSSWIKNLFGWPKDDPLLLEIKKLRRLQSMAITYDEWLEISLKLDEMENNNLWKDIKESDLYDYEAVEKQLSEMRRCRENDDYEKLLYIIRTCWKRDFAGINNHKLYSKCHIGTKTLITEYIEECVQCLELLTSEKCPLDDTYIMEILQESKRSYGRAAITMSGGGTFGLVGIGVFSTLLEMNLFPKIVSGSSCGSIVSSVMCSKRSDEIKEILDGLFDHTFEVFDIENDTDTFYTHLSRLLKYGVWFDGKNLQQTMKDFLGSITFKEAFNKTGRILNITVSPATVHDQPTLLNYLTSPNVLIWSAVCASCSLPIVFASSAIYEKNTETGEIVEWSNSSLKFVDGSLNSDLPISRLSEMFNVNHTIACQVNPHISPLVKLSADCKELVDSGNFWSFKKLLYDMSSILSLEISHYCEVFTELGILSNVATKLKQLMLQSYIGDITILPELRFGEQSKTLVNPTPKFIWKCILKGARSTWKRISLIKDQYAVECAMDKYISILKSRVVFKTNINKTAQLKIPKALSSSCNSSPRKNISSSQVRLMNTQPGYNHDELRRRSESITLSEKLNSSEDNNETFQSRTNLTGMKLKNRSKRGKSIILKPEHSFESLGNMYNKVNQETKRKNKHSNSFSFYTSKEKNQIMDSISIGHDKENEIEKINDVKSNKLR</sequence>
<feature type="short sequence motif" description="GXSXG" evidence="4">
    <location>
        <begin position="252"/>
        <end position="256"/>
    </location>
</feature>
<dbReference type="Gene3D" id="3.40.1090.10">
    <property type="entry name" value="Cytosolic phospholipase A2 catalytic domain"/>
    <property type="match status" value="1"/>
</dbReference>
<dbReference type="GO" id="GO:0004806">
    <property type="term" value="F:triacylglycerol lipase activity"/>
    <property type="evidence" value="ECO:0007669"/>
    <property type="project" value="InterPro"/>
</dbReference>
<evidence type="ECO:0000313" key="7">
    <source>
        <dbReference type="EMBL" id="GMM47002.1"/>
    </source>
</evidence>
<comment type="function">
    <text evidence="5">Lipid hydrolase.</text>
</comment>
<name>A0AAV5R7S1_PICKL</name>
<dbReference type="GO" id="GO:0006641">
    <property type="term" value="P:triglyceride metabolic process"/>
    <property type="evidence" value="ECO:0007669"/>
    <property type="project" value="UniProtKB-ARBA"/>
</dbReference>
<evidence type="ECO:0000256" key="2">
    <source>
        <dbReference type="ARBA" id="ARBA00022963"/>
    </source>
</evidence>
<evidence type="ECO:0000256" key="3">
    <source>
        <dbReference type="ARBA" id="ARBA00023098"/>
    </source>
</evidence>
<accession>A0AAV5R7S1</accession>
<reference evidence="7 8" key="1">
    <citation type="journal article" date="2023" name="Elife">
        <title>Identification of key yeast species and microbe-microbe interactions impacting larval growth of Drosophila in the wild.</title>
        <authorList>
            <person name="Mure A."/>
            <person name="Sugiura Y."/>
            <person name="Maeda R."/>
            <person name="Honda K."/>
            <person name="Sakurai N."/>
            <person name="Takahashi Y."/>
            <person name="Watada M."/>
            <person name="Katoh T."/>
            <person name="Gotoh A."/>
            <person name="Gotoh Y."/>
            <person name="Taniguchi I."/>
            <person name="Nakamura K."/>
            <person name="Hayashi T."/>
            <person name="Katayama T."/>
            <person name="Uemura T."/>
            <person name="Hattori Y."/>
        </authorList>
    </citation>
    <scope>NUCLEOTIDE SEQUENCE [LARGE SCALE GENOMIC DNA]</scope>
    <source>
        <strain evidence="7 8">PK-24</strain>
    </source>
</reference>
<keyword evidence="3 4" id="KW-0443">Lipid metabolism</keyword>
<dbReference type="InterPro" id="IPR002641">
    <property type="entry name" value="PNPLA_dom"/>
</dbReference>
<evidence type="ECO:0000256" key="1">
    <source>
        <dbReference type="ARBA" id="ARBA00022801"/>
    </source>
</evidence>
<dbReference type="EMBL" id="BTGB01000005">
    <property type="protein sequence ID" value="GMM47002.1"/>
    <property type="molecule type" value="Genomic_DNA"/>
</dbReference>
<keyword evidence="1 4" id="KW-0378">Hydrolase</keyword>
<dbReference type="InterPro" id="IPR016035">
    <property type="entry name" value="Acyl_Trfase/lysoPLipase"/>
</dbReference>
<dbReference type="InterPro" id="IPR050301">
    <property type="entry name" value="NTE"/>
</dbReference>
<evidence type="ECO:0000259" key="6">
    <source>
        <dbReference type="PROSITE" id="PS51635"/>
    </source>
</evidence>
<dbReference type="GO" id="GO:0016020">
    <property type="term" value="C:membrane"/>
    <property type="evidence" value="ECO:0007669"/>
    <property type="project" value="UniProtKB-SubCell"/>
</dbReference>
<protein>
    <recommendedName>
        <fullName evidence="5">Patatin-like phospholipase domain-containing protein</fullName>
        <ecNumber evidence="5">3.1.1.-</ecNumber>
    </recommendedName>
</protein>
<comment type="similarity">
    <text evidence="5">Belongs to the PLPL family.</text>
</comment>
<comment type="caution">
    <text evidence="4">Lacks conserved residue(s) required for the propagation of feature annotation.</text>
</comment>
<keyword evidence="8" id="KW-1185">Reference proteome</keyword>
<gene>
    <name evidence="7" type="ORF">DAPK24_035770</name>
</gene>
<feature type="active site" description="Proton acceptor" evidence="4">
    <location>
        <position position="405"/>
    </location>
</feature>
<dbReference type="SUPFAM" id="SSF52151">
    <property type="entry name" value="FabD/lysophospholipase-like"/>
    <property type="match status" value="1"/>
</dbReference>
<dbReference type="PROSITE" id="PS51635">
    <property type="entry name" value="PNPLA"/>
    <property type="match status" value="1"/>
</dbReference>
<keyword evidence="2 4" id="KW-0442">Lipid degradation</keyword>
<proteinExistence type="inferred from homology"/>